<dbReference type="PROSITE" id="PS50943">
    <property type="entry name" value="HTH_CROC1"/>
    <property type="match status" value="1"/>
</dbReference>
<dbReference type="InterPro" id="IPR010982">
    <property type="entry name" value="Lambda_DNA-bd_dom_sf"/>
</dbReference>
<keyword evidence="2" id="KW-0238">DNA-binding</keyword>
<dbReference type="SMART" id="SM00530">
    <property type="entry name" value="HTH_XRE"/>
    <property type="match status" value="1"/>
</dbReference>
<feature type="domain" description="HTH cro/C1-type" evidence="4">
    <location>
        <begin position="13"/>
        <end position="67"/>
    </location>
</feature>
<evidence type="ECO:0000259" key="4">
    <source>
        <dbReference type="PROSITE" id="PS50943"/>
    </source>
</evidence>
<dbReference type="SUPFAM" id="SSF47413">
    <property type="entry name" value="lambda repressor-like DNA-binding domains"/>
    <property type="match status" value="1"/>
</dbReference>
<dbReference type="Proteomes" id="UP000061660">
    <property type="component" value="Chromosome"/>
</dbReference>
<reference evidence="6" key="1">
    <citation type="submission" date="2015-12" db="EMBL/GenBank/DDBJ databases">
        <title>Complete genome sequences of two moderately thermophilic Paenibacillus species.</title>
        <authorList>
            <person name="Butler R.III."/>
            <person name="Wang J."/>
            <person name="Stark B.C."/>
            <person name="Pombert J.-F."/>
        </authorList>
    </citation>
    <scope>NUCLEOTIDE SEQUENCE [LARGE SCALE GENOMIC DNA]</scope>
    <source>
        <strain evidence="6">32O-Y</strain>
    </source>
</reference>
<keyword evidence="3" id="KW-0804">Transcription</keyword>
<dbReference type="GO" id="GO:0005829">
    <property type="term" value="C:cytosol"/>
    <property type="evidence" value="ECO:0007669"/>
    <property type="project" value="TreeGrafter"/>
</dbReference>
<protein>
    <submittedName>
        <fullName evidence="5">Xre family transcriptional regulator</fullName>
    </submittedName>
</protein>
<dbReference type="GO" id="GO:0003700">
    <property type="term" value="F:DNA-binding transcription factor activity"/>
    <property type="evidence" value="ECO:0007669"/>
    <property type="project" value="TreeGrafter"/>
</dbReference>
<dbReference type="RefSeq" id="WP_062409356.1">
    <property type="nucleotide sequence ID" value="NZ_CP013652.1"/>
</dbReference>
<dbReference type="EMBL" id="CP013652">
    <property type="protein sequence ID" value="ALS23396.1"/>
    <property type="molecule type" value="Genomic_DNA"/>
</dbReference>
<evidence type="ECO:0000313" key="5">
    <source>
        <dbReference type="EMBL" id="ALS23396.1"/>
    </source>
</evidence>
<gene>
    <name evidence="5" type="ORF">IJ22_30230</name>
</gene>
<dbReference type="OrthoDB" id="9814553at2"/>
<accession>A0A0U2W4A2</accession>
<dbReference type="AlphaFoldDB" id="A0A0U2W4A2"/>
<dbReference type="InterPro" id="IPR050807">
    <property type="entry name" value="TransReg_Diox_bact_type"/>
</dbReference>
<sequence length="117" mass="13225">MSDTVLQLVGGKIRELRKARGWSQDELGEKAGFHFSYIGGLERGERNASLANLAKVAETLGVDIGELFGYVREYNKPLTEKEKTLQEAFFLLLNRDEKEIQMAVNVLSEIFKTYAPK</sequence>
<proteinExistence type="predicted"/>
<organism evidence="5 6">
    <name type="scientific">Paenibacillus naphthalenovorans</name>
    <dbReference type="NCBI Taxonomy" id="162209"/>
    <lineage>
        <taxon>Bacteria</taxon>
        <taxon>Bacillati</taxon>
        <taxon>Bacillota</taxon>
        <taxon>Bacilli</taxon>
        <taxon>Bacillales</taxon>
        <taxon>Paenibacillaceae</taxon>
        <taxon>Paenibacillus</taxon>
    </lineage>
</organism>
<evidence type="ECO:0000256" key="3">
    <source>
        <dbReference type="ARBA" id="ARBA00023163"/>
    </source>
</evidence>
<dbReference type="PANTHER" id="PTHR46797">
    <property type="entry name" value="HTH-TYPE TRANSCRIPTIONAL REGULATOR"/>
    <property type="match status" value="1"/>
</dbReference>
<dbReference type="GO" id="GO:0003677">
    <property type="term" value="F:DNA binding"/>
    <property type="evidence" value="ECO:0007669"/>
    <property type="project" value="UniProtKB-KW"/>
</dbReference>
<evidence type="ECO:0000256" key="1">
    <source>
        <dbReference type="ARBA" id="ARBA00023015"/>
    </source>
</evidence>
<keyword evidence="1" id="KW-0805">Transcription regulation</keyword>
<dbReference type="CDD" id="cd00093">
    <property type="entry name" value="HTH_XRE"/>
    <property type="match status" value="1"/>
</dbReference>
<dbReference type="Pfam" id="PF01381">
    <property type="entry name" value="HTH_3"/>
    <property type="match status" value="1"/>
</dbReference>
<evidence type="ECO:0000313" key="6">
    <source>
        <dbReference type="Proteomes" id="UP000061660"/>
    </source>
</evidence>
<reference evidence="5 6" key="2">
    <citation type="journal article" date="2016" name="Genome Announc.">
        <title>Complete Genome Sequences of Two Interactive Moderate Thermophiles, Paenibacillus napthalenovorans 32O-Y and Paenibacillus sp. 32O-W.</title>
        <authorList>
            <person name="Butler R.R.III."/>
            <person name="Wang J."/>
            <person name="Stark B.C."/>
            <person name="Pombert J.F."/>
        </authorList>
    </citation>
    <scope>NUCLEOTIDE SEQUENCE [LARGE SCALE GENOMIC DNA]</scope>
    <source>
        <strain evidence="5 6">32O-Y</strain>
    </source>
</reference>
<dbReference type="STRING" id="162209.IJ22_30230"/>
<keyword evidence="6" id="KW-1185">Reference proteome</keyword>
<dbReference type="PATRIC" id="fig|162209.4.peg.3224"/>
<dbReference type="Gene3D" id="1.10.260.40">
    <property type="entry name" value="lambda repressor-like DNA-binding domains"/>
    <property type="match status" value="1"/>
</dbReference>
<dbReference type="PANTHER" id="PTHR46797:SF23">
    <property type="entry name" value="HTH-TYPE TRANSCRIPTIONAL REGULATOR SUTR"/>
    <property type="match status" value="1"/>
</dbReference>
<name>A0A0U2W4A2_9BACL</name>
<dbReference type="InterPro" id="IPR001387">
    <property type="entry name" value="Cro/C1-type_HTH"/>
</dbReference>
<dbReference type="KEGG" id="pnp:IJ22_30230"/>
<evidence type="ECO:0000256" key="2">
    <source>
        <dbReference type="ARBA" id="ARBA00023125"/>
    </source>
</evidence>